<dbReference type="KEGG" id="vg:920546"/>
<reference evidence="4 5" key="1">
    <citation type="journal article" date="2001" name="Virology">
        <title>The DNA sequence of the simian varicella virus genome.</title>
        <authorList>
            <person name="Gray W.L."/>
            <person name="Starnes H.B."/>
            <person name="White M.W."/>
            <person name="Mahalingam R."/>
        </authorList>
    </citation>
    <scope>NUCLEOTIDE SEQUENCE [LARGE SCALE GENOMIC DNA]</scope>
</reference>
<sequence length="315" mass="34328">MSTFEIEILLPGQLTPNETSNLQKCEGKIITLSVLRHRASLSEIATSSYYVNGAPPDVLSLLEAYRVRFPAVITQVLPGKMLAVAVGVGFNAPGLFIQNTSPVDLCNGDYICLLPPIFGPVDCIKLDSVGLELVFPLTIPQQLSRDLIGKIVARSIERCAANANLIPNGQARHADIICYNGRRHDLQLNICNANAVNMSIRTLMLNMMFSINEGCLLLLALIPTLLISGTRDSYTNLLLQTANAMRETGQLVNLPHVPHPQDGHRRFVVYESISSWISTASKLGDALGTKAILRICTFDGPSTVRPGERISVIQL</sequence>
<dbReference type="EMBL" id="AF275348">
    <property type="protein sequence ID" value="AAG27216.1"/>
    <property type="molecule type" value="Genomic_DNA"/>
</dbReference>
<evidence type="ECO:0000256" key="2">
    <source>
        <dbReference type="ARBA" id="ARBA00022562"/>
    </source>
</evidence>
<dbReference type="HAMAP" id="MF_04019">
    <property type="entry name" value="HSV_TRX2"/>
    <property type="match status" value="1"/>
</dbReference>
<proteinExistence type="inferred from homology"/>
<evidence type="ECO:0000256" key="3">
    <source>
        <dbReference type="ARBA" id="ARBA00022844"/>
    </source>
</evidence>
<dbReference type="GO" id="GO:0019028">
    <property type="term" value="C:viral capsid"/>
    <property type="evidence" value="ECO:0007669"/>
    <property type="project" value="UniProtKB-KW"/>
</dbReference>
<dbReference type="RefSeq" id="NP_077456.1">
    <property type="nucleotide sequence ID" value="NC_002686.2"/>
</dbReference>
<keyword evidence="2" id="KW-1048">Host nucleus</keyword>
<accession>Q9E1X8</accession>
<dbReference type="GO" id="GO:0005198">
    <property type="term" value="F:structural molecule activity"/>
    <property type="evidence" value="ECO:0007669"/>
    <property type="project" value="InterPro"/>
</dbReference>
<evidence type="ECO:0000256" key="1">
    <source>
        <dbReference type="ARBA" id="ARBA00022561"/>
    </source>
</evidence>
<dbReference type="GeneID" id="920546"/>
<protein>
    <submittedName>
        <fullName evidence="4">Uncharacterized protein</fullName>
    </submittedName>
</protein>
<evidence type="ECO:0000313" key="4">
    <source>
        <dbReference type="EMBL" id="AAG27216.1"/>
    </source>
</evidence>
<dbReference type="Pfam" id="PF01802">
    <property type="entry name" value="Herpes_V23"/>
    <property type="match status" value="1"/>
</dbReference>
<organism evidence="4 5">
    <name type="scientific">Cercopithecine herpesvirus 9 (strain DHV)</name>
    <name type="common">CeHV-9</name>
    <name type="synonym">Simian varicella virus</name>
    <dbReference type="NCBI Taxonomy" id="36348"/>
    <lineage>
        <taxon>Viruses</taxon>
        <taxon>Duplodnaviria</taxon>
        <taxon>Heunggongvirae</taxon>
        <taxon>Peploviricota</taxon>
        <taxon>Herviviricetes</taxon>
        <taxon>Herpesvirales</taxon>
        <taxon>Orthoherpesviridae</taxon>
        <taxon>Alphaherpesvirinae</taxon>
        <taxon>Varicellovirus</taxon>
        <taxon>Varicellovirus cercopithecinealpha9</taxon>
    </lineage>
</organism>
<evidence type="ECO:0000313" key="5">
    <source>
        <dbReference type="Proteomes" id="UP000159358"/>
    </source>
</evidence>
<keyword evidence="5" id="KW-1185">Reference proteome</keyword>
<dbReference type="Proteomes" id="UP000159358">
    <property type="component" value="Segment"/>
</dbReference>
<dbReference type="InterPro" id="IPR002690">
    <property type="entry name" value="Herpes_capsid_2"/>
</dbReference>
<name>Q9E1X8_CHV9D</name>
<keyword evidence="3" id="KW-0946">Virion</keyword>
<keyword evidence="1" id="KW-0167">Capsid protein</keyword>
<organismHost>
    <name type="scientific">Chlorocebus aethiops</name>
    <name type="common">Green monkey</name>
    <name type="synonym">Cercopithecus aethiops</name>
    <dbReference type="NCBI Taxonomy" id="9534"/>
</organismHost>